<dbReference type="EMBL" id="BMEL01000005">
    <property type="protein sequence ID" value="GGF34870.1"/>
    <property type="molecule type" value="Genomic_DNA"/>
</dbReference>
<dbReference type="RefSeq" id="WP_188379060.1">
    <property type="nucleotide sequence ID" value="NZ_BMEL01000005.1"/>
</dbReference>
<sequence>MMNVELKLLKEIEECRNEMNRLAKRYSLTSKHVVYVSSKLDYLLNEYETIKQKDQQPPFRKVSC</sequence>
<keyword evidence="2" id="KW-1185">Reference proteome</keyword>
<dbReference type="InterPro" id="IPR018540">
    <property type="entry name" value="Spo0E-like"/>
</dbReference>
<comment type="caution">
    <text evidence="1">The sequence shown here is derived from an EMBL/GenBank/DDBJ whole genome shotgun (WGS) entry which is preliminary data.</text>
</comment>
<evidence type="ECO:0008006" key="3">
    <source>
        <dbReference type="Google" id="ProtNLM"/>
    </source>
</evidence>
<evidence type="ECO:0000313" key="2">
    <source>
        <dbReference type="Proteomes" id="UP000660110"/>
    </source>
</evidence>
<protein>
    <recommendedName>
        <fullName evidence="3">Spo0E like sporulation regulatory protein</fullName>
    </recommendedName>
</protein>
<dbReference type="GO" id="GO:0043937">
    <property type="term" value="P:regulation of sporulation"/>
    <property type="evidence" value="ECO:0007669"/>
    <property type="project" value="InterPro"/>
</dbReference>
<dbReference type="AlphaFoldDB" id="A0A917BBY5"/>
<dbReference type="GO" id="GO:0046983">
    <property type="term" value="F:protein dimerization activity"/>
    <property type="evidence" value="ECO:0007669"/>
    <property type="project" value="InterPro"/>
</dbReference>
<evidence type="ECO:0000313" key="1">
    <source>
        <dbReference type="EMBL" id="GGF34870.1"/>
    </source>
</evidence>
<dbReference type="Proteomes" id="UP000660110">
    <property type="component" value="Unassembled WGS sequence"/>
</dbReference>
<dbReference type="Pfam" id="PF09388">
    <property type="entry name" value="SpoOE-like"/>
    <property type="match status" value="1"/>
</dbReference>
<reference evidence="1" key="1">
    <citation type="journal article" date="2014" name="Int. J. Syst. Evol. Microbiol.">
        <title>Complete genome sequence of Corynebacterium casei LMG S-19264T (=DSM 44701T), isolated from a smear-ripened cheese.</title>
        <authorList>
            <consortium name="US DOE Joint Genome Institute (JGI-PGF)"/>
            <person name="Walter F."/>
            <person name="Albersmeier A."/>
            <person name="Kalinowski J."/>
            <person name="Ruckert C."/>
        </authorList>
    </citation>
    <scope>NUCLEOTIDE SEQUENCE</scope>
    <source>
        <strain evidence="1">CGMCC 1.12153</strain>
    </source>
</reference>
<proteinExistence type="predicted"/>
<name>A0A917BBY5_HALAA</name>
<dbReference type="Gene3D" id="4.10.280.10">
    <property type="entry name" value="Helix-loop-helix DNA-binding domain"/>
    <property type="match status" value="1"/>
</dbReference>
<dbReference type="SUPFAM" id="SSF140500">
    <property type="entry name" value="BAS1536-like"/>
    <property type="match status" value="1"/>
</dbReference>
<gene>
    <name evidence="1" type="ORF">GCM10010954_37440</name>
</gene>
<accession>A0A917BBY5</accession>
<reference evidence="1" key="2">
    <citation type="submission" date="2020-09" db="EMBL/GenBank/DDBJ databases">
        <authorList>
            <person name="Sun Q."/>
            <person name="Zhou Y."/>
        </authorList>
    </citation>
    <scope>NUCLEOTIDE SEQUENCE</scope>
    <source>
        <strain evidence="1">CGMCC 1.12153</strain>
    </source>
</reference>
<dbReference type="InterPro" id="IPR036638">
    <property type="entry name" value="HLH_DNA-bd_sf"/>
</dbReference>
<dbReference type="InterPro" id="IPR037208">
    <property type="entry name" value="Spo0E-like_sf"/>
</dbReference>
<organism evidence="1 2">
    <name type="scientific">Halobacillus andaensis</name>
    <dbReference type="NCBI Taxonomy" id="1176239"/>
    <lineage>
        <taxon>Bacteria</taxon>
        <taxon>Bacillati</taxon>
        <taxon>Bacillota</taxon>
        <taxon>Bacilli</taxon>
        <taxon>Bacillales</taxon>
        <taxon>Bacillaceae</taxon>
        <taxon>Halobacillus</taxon>
    </lineage>
</organism>